<dbReference type="Pfam" id="PF13464">
    <property type="entry name" value="RodZ_C"/>
    <property type="match status" value="1"/>
</dbReference>
<organism evidence="3 4">
    <name type="scientific">Lysobacter koreensis</name>
    <dbReference type="NCBI Taxonomy" id="266122"/>
    <lineage>
        <taxon>Bacteria</taxon>
        <taxon>Pseudomonadati</taxon>
        <taxon>Pseudomonadota</taxon>
        <taxon>Gammaproteobacteria</taxon>
        <taxon>Lysobacterales</taxon>
        <taxon>Lysobacteraceae</taxon>
        <taxon>Lysobacter</taxon>
    </lineage>
</organism>
<dbReference type="EMBL" id="JBHTIH010000002">
    <property type="protein sequence ID" value="MFD0738183.1"/>
    <property type="molecule type" value="Genomic_DNA"/>
</dbReference>
<dbReference type="PANTHER" id="PTHR34475">
    <property type="match status" value="1"/>
</dbReference>
<keyword evidence="1" id="KW-0812">Transmembrane</keyword>
<evidence type="ECO:0000256" key="1">
    <source>
        <dbReference type="SAM" id="Phobius"/>
    </source>
</evidence>
<keyword evidence="1" id="KW-0472">Membrane</keyword>
<accession>A0ABW2YIV0</accession>
<dbReference type="Proteomes" id="UP001597090">
    <property type="component" value="Unassembled WGS sequence"/>
</dbReference>
<feature type="domain" description="Cytoskeleton protein RodZ-like C-terminal" evidence="2">
    <location>
        <begin position="188"/>
        <end position="259"/>
    </location>
</feature>
<dbReference type="Pfam" id="PF13413">
    <property type="entry name" value="HTH_25"/>
    <property type="match status" value="1"/>
</dbReference>
<feature type="transmembrane region" description="Helical" evidence="1">
    <location>
        <begin position="113"/>
        <end position="130"/>
    </location>
</feature>
<evidence type="ECO:0000313" key="3">
    <source>
        <dbReference type="EMBL" id="MFD0738183.1"/>
    </source>
</evidence>
<keyword evidence="1" id="KW-1133">Transmembrane helix</keyword>
<dbReference type="InterPro" id="IPR025194">
    <property type="entry name" value="RodZ-like_C"/>
</dbReference>
<keyword evidence="4" id="KW-1185">Reference proteome</keyword>
<dbReference type="InterPro" id="IPR010982">
    <property type="entry name" value="Lambda_DNA-bd_dom_sf"/>
</dbReference>
<evidence type="ECO:0000313" key="4">
    <source>
        <dbReference type="Proteomes" id="UP001597090"/>
    </source>
</evidence>
<dbReference type="PANTHER" id="PTHR34475:SF1">
    <property type="entry name" value="CYTOSKELETON PROTEIN RODZ"/>
    <property type="match status" value="1"/>
</dbReference>
<proteinExistence type="predicted"/>
<protein>
    <submittedName>
        <fullName evidence="3">Helix-turn-helix domain-containing protein</fullName>
    </submittedName>
</protein>
<sequence length="271" mass="28449">MMQSNQIAPGDGAGCGLLLQQGREAAGLSLEDVSARLKMPVRVVQSLESEDWTTLGAAVFVRGQLRSYARLLGVDIESRLAQAAVASVTPSALVSHTHTPRYRRIAEQAARRAIYIAITAAIAVPVWMGMRPHLANNELAVQSLEMPATTVTEPASDAVQASASAQRTPLIASMASLPAQDIAQPALRLKFTGDSWVQVFAADGRAIEQGVLAAGQTRSYAAGEVARLVLGNATAVQVLQAGKPVDLAPFSRANVARFTLSSDGSLAPVLD</sequence>
<reference evidence="4" key="1">
    <citation type="journal article" date="2019" name="Int. J. Syst. Evol. Microbiol.">
        <title>The Global Catalogue of Microorganisms (GCM) 10K type strain sequencing project: providing services to taxonomists for standard genome sequencing and annotation.</title>
        <authorList>
            <consortium name="The Broad Institute Genomics Platform"/>
            <consortium name="The Broad Institute Genome Sequencing Center for Infectious Disease"/>
            <person name="Wu L."/>
            <person name="Ma J."/>
        </authorList>
    </citation>
    <scope>NUCLEOTIDE SEQUENCE [LARGE SCALE GENOMIC DNA]</scope>
    <source>
        <strain evidence="4">CCUG 55491</strain>
    </source>
</reference>
<dbReference type="RefSeq" id="WP_386811120.1">
    <property type="nucleotide sequence ID" value="NZ_JBHTIH010000002.1"/>
</dbReference>
<dbReference type="InterPro" id="IPR050400">
    <property type="entry name" value="Bact_Cytoskel_RodZ"/>
</dbReference>
<gene>
    <name evidence="3" type="ORF">ACFQZQ_02620</name>
</gene>
<evidence type="ECO:0000259" key="2">
    <source>
        <dbReference type="Pfam" id="PF13464"/>
    </source>
</evidence>
<name>A0ABW2YIV0_9GAMM</name>
<dbReference type="Gene3D" id="1.10.260.40">
    <property type="entry name" value="lambda repressor-like DNA-binding domains"/>
    <property type="match status" value="1"/>
</dbReference>
<comment type="caution">
    <text evidence="3">The sequence shown here is derived from an EMBL/GenBank/DDBJ whole genome shotgun (WGS) entry which is preliminary data.</text>
</comment>
<dbReference type="InterPro" id="IPR001387">
    <property type="entry name" value="Cro/C1-type_HTH"/>
</dbReference>
<dbReference type="CDD" id="cd00093">
    <property type="entry name" value="HTH_XRE"/>
    <property type="match status" value="1"/>
</dbReference>